<evidence type="ECO:0000313" key="1">
    <source>
        <dbReference type="EMBL" id="RQW91512.1"/>
    </source>
</evidence>
<sequence>MTDDRRVRRVRPYHWGAVYLSDALCETDFDIDFHAGDAPVFATTHHVAVVVASAAVADEGEADVTLDIRVTSQRVTGHPYEVTLDVPSGRLYVGDADDNDEIELAPGRWLLQFAVDDATEARHVELVVSPL</sequence>
<reference evidence="1 2" key="1">
    <citation type="submission" date="2018-05" db="EMBL/GenBank/DDBJ databases">
        <title>Micromonospora from Atacama Desert.</title>
        <authorList>
            <person name="Carro L."/>
            <person name="Goodfellow M."/>
            <person name="Klenk H.-P."/>
        </authorList>
    </citation>
    <scope>NUCLEOTIDE SEQUENCE [LARGE SCALE GENOMIC DNA]</scope>
    <source>
        <strain evidence="1 2">LB41</strain>
    </source>
</reference>
<dbReference type="Proteomes" id="UP000274694">
    <property type="component" value="Unassembled WGS sequence"/>
</dbReference>
<dbReference type="EMBL" id="QGTA01000205">
    <property type="protein sequence ID" value="RQW91512.1"/>
    <property type="molecule type" value="Genomic_DNA"/>
</dbReference>
<comment type="caution">
    <text evidence="1">The sequence shown here is derived from an EMBL/GenBank/DDBJ whole genome shotgun (WGS) entry which is preliminary data.</text>
</comment>
<accession>A0ABX9Y4J5</accession>
<dbReference type="RefSeq" id="WP_043324682.1">
    <property type="nucleotide sequence ID" value="NZ_CBDRIC010000009.1"/>
</dbReference>
<name>A0ABX9Y4J5_MICCH</name>
<protein>
    <submittedName>
        <fullName evidence="1">Uncharacterized protein</fullName>
    </submittedName>
</protein>
<proteinExistence type="predicted"/>
<gene>
    <name evidence="1" type="ORF">DLJ60_17140</name>
</gene>
<evidence type="ECO:0000313" key="2">
    <source>
        <dbReference type="Proteomes" id="UP000274694"/>
    </source>
</evidence>
<keyword evidence="2" id="KW-1185">Reference proteome</keyword>
<organism evidence="1 2">
    <name type="scientific">Micromonospora chalcea</name>
    <dbReference type="NCBI Taxonomy" id="1874"/>
    <lineage>
        <taxon>Bacteria</taxon>
        <taxon>Bacillati</taxon>
        <taxon>Actinomycetota</taxon>
        <taxon>Actinomycetes</taxon>
        <taxon>Micromonosporales</taxon>
        <taxon>Micromonosporaceae</taxon>
        <taxon>Micromonospora</taxon>
    </lineage>
</organism>